<evidence type="ECO:0000313" key="10">
    <source>
        <dbReference type="Proteomes" id="UP000282028"/>
    </source>
</evidence>
<dbReference type="PROSITE" id="PS50850">
    <property type="entry name" value="MFS"/>
    <property type="match status" value="1"/>
</dbReference>
<keyword evidence="3" id="KW-1003">Cell membrane</keyword>
<keyword evidence="2" id="KW-0813">Transport</keyword>
<evidence type="ECO:0000256" key="7">
    <source>
        <dbReference type="SAM" id="Phobius"/>
    </source>
</evidence>
<dbReference type="Proteomes" id="UP000282028">
    <property type="component" value="Unassembled WGS sequence"/>
</dbReference>
<feature type="transmembrane region" description="Helical" evidence="7">
    <location>
        <begin position="95"/>
        <end position="116"/>
    </location>
</feature>
<dbReference type="GO" id="GO:0022857">
    <property type="term" value="F:transmembrane transporter activity"/>
    <property type="evidence" value="ECO:0007669"/>
    <property type="project" value="InterPro"/>
</dbReference>
<reference evidence="9 10" key="1">
    <citation type="submission" date="2018-10" db="EMBL/GenBank/DDBJ databases">
        <title>Phylogenomics of Brevibacillus.</title>
        <authorList>
            <person name="Dunlap C."/>
        </authorList>
    </citation>
    <scope>NUCLEOTIDE SEQUENCE [LARGE SCALE GENOMIC DNA]</scope>
    <source>
        <strain evidence="9 10">JCM 12215</strain>
    </source>
</reference>
<name>A0A3M8C7F7_9BACL</name>
<dbReference type="SUPFAM" id="SSF103473">
    <property type="entry name" value="MFS general substrate transporter"/>
    <property type="match status" value="1"/>
</dbReference>
<comment type="subcellular location">
    <subcellularLocation>
        <location evidence="1">Cell membrane</location>
        <topology evidence="1">Multi-pass membrane protein</topology>
    </subcellularLocation>
</comment>
<keyword evidence="6 7" id="KW-0472">Membrane</keyword>
<accession>A0A3M8C7F7</accession>
<dbReference type="InterPro" id="IPR036259">
    <property type="entry name" value="MFS_trans_sf"/>
</dbReference>
<organism evidence="9 10">
    <name type="scientific">Brevibacillus invocatus</name>
    <dbReference type="NCBI Taxonomy" id="173959"/>
    <lineage>
        <taxon>Bacteria</taxon>
        <taxon>Bacillati</taxon>
        <taxon>Bacillota</taxon>
        <taxon>Bacilli</taxon>
        <taxon>Bacillales</taxon>
        <taxon>Paenibacillaceae</taxon>
        <taxon>Brevibacillus</taxon>
    </lineage>
</organism>
<dbReference type="Gene3D" id="1.20.1250.20">
    <property type="entry name" value="MFS general substrate transporter like domains"/>
    <property type="match status" value="1"/>
</dbReference>
<feature type="transmembrane region" description="Helical" evidence="7">
    <location>
        <begin position="40"/>
        <end position="58"/>
    </location>
</feature>
<dbReference type="CDD" id="cd17325">
    <property type="entry name" value="MFS_MdtG_SLC18_like"/>
    <property type="match status" value="1"/>
</dbReference>
<dbReference type="Pfam" id="PF07690">
    <property type="entry name" value="MFS_1"/>
    <property type="match status" value="2"/>
</dbReference>
<protein>
    <submittedName>
        <fullName evidence="9">MFS transporter</fullName>
    </submittedName>
</protein>
<feature type="domain" description="Major facilitator superfamily (MFS) profile" evidence="8">
    <location>
        <begin position="4"/>
        <end position="390"/>
    </location>
</feature>
<dbReference type="EMBL" id="RHHR01000028">
    <property type="protein sequence ID" value="RNB71578.1"/>
    <property type="molecule type" value="Genomic_DNA"/>
</dbReference>
<dbReference type="PANTHER" id="PTHR43414">
    <property type="entry name" value="MULTIDRUG RESISTANCE PROTEIN MDTG"/>
    <property type="match status" value="1"/>
</dbReference>
<comment type="caution">
    <text evidence="9">The sequence shown here is derived from an EMBL/GenBank/DDBJ whole genome shotgun (WGS) entry which is preliminary data.</text>
</comment>
<dbReference type="PANTHER" id="PTHR43414:SF6">
    <property type="entry name" value="MULTIDRUG RESISTANCE PROTEIN MDTG"/>
    <property type="match status" value="1"/>
</dbReference>
<dbReference type="InterPro" id="IPR001958">
    <property type="entry name" value="Tet-R_TetA/multi-R_MdtG-like"/>
</dbReference>
<dbReference type="OrthoDB" id="9793283at2"/>
<keyword evidence="4 7" id="KW-0812">Transmembrane</keyword>
<dbReference type="InterPro" id="IPR011701">
    <property type="entry name" value="MFS"/>
</dbReference>
<evidence type="ECO:0000256" key="3">
    <source>
        <dbReference type="ARBA" id="ARBA00022475"/>
    </source>
</evidence>
<dbReference type="GO" id="GO:0005886">
    <property type="term" value="C:plasma membrane"/>
    <property type="evidence" value="ECO:0007669"/>
    <property type="project" value="UniProtKB-SubCell"/>
</dbReference>
<feature type="transmembrane region" description="Helical" evidence="7">
    <location>
        <begin position="157"/>
        <end position="177"/>
    </location>
</feature>
<gene>
    <name evidence="9" type="ORF">EDM52_15175</name>
</gene>
<feature type="transmembrane region" description="Helical" evidence="7">
    <location>
        <begin position="7"/>
        <end position="28"/>
    </location>
</feature>
<keyword evidence="10" id="KW-1185">Reference proteome</keyword>
<sequence>MSSTIWFLMSTMFIANIGFGVILPTLPFMARSVGATTFEMGMALSAFAISQLLFSSFWGRMSDRAGKRPILILGIVGYGITSSLVGLAPNVTILLLLRFVSGALAAAVFPAALSLATTSTTPDDRPRVMAYMGSMNGIGFIVGPPLGAFLSGFGLQIPFFSVGLLSVGSGILAFWLLPVEPRMKQEQVYNGERVSLLIRLKESVMALFDRKLAPFFGGTFSFTFSDAAITSTLAYFLTDVLHSTQGMAGWAFMVNGGVGALIQMSLFSFWYRRWGEMGTMVTGFTFGLIGFLALGFATQVVWVFVAMTLLAFCRGFAFPAMTSAISLRTSMDAQGSSFGAQLTCNSLGRAIGPLIAGWLFAYQERLPYFVAGLLMLLMTVALIYVSRMEKEIDGVRTKESNGNVKEEGTC</sequence>
<keyword evidence="5 7" id="KW-1133">Transmembrane helix</keyword>
<dbReference type="InterPro" id="IPR020846">
    <property type="entry name" value="MFS_dom"/>
</dbReference>
<evidence type="ECO:0000256" key="4">
    <source>
        <dbReference type="ARBA" id="ARBA00022692"/>
    </source>
</evidence>
<proteinExistence type="predicted"/>
<evidence type="ECO:0000259" key="8">
    <source>
        <dbReference type="PROSITE" id="PS50850"/>
    </source>
</evidence>
<dbReference type="PRINTS" id="PR01035">
    <property type="entry name" value="TCRTETA"/>
</dbReference>
<evidence type="ECO:0000256" key="2">
    <source>
        <dbReference type="ARBA" id="ARBA00022448"/>
    </source>
</evidence>
<evidence type="ECO:0000256" key="1">
    <source>
        <dbReference type="ARBA" id="ARBA00004651"/>
    </source>
</evidence>
<dbReference type="AlphaFoldDB" id="A0A3M8C7F7"/>
<feature type="transmembrane region" description="Helical" evidence="7">
    <location>
        <begin position="70"/>
        <end position="89"/>
    </location>
</feature>
<feature type="transmembrane region" description="Helical" evidence="7">
    <location>
        <begin position="249"/>
        <end position="271"/>
    </location>
</feature>
<evidence type="ECO:0000256" key="6">
    <source>
        <dbReference type="ARBA" id="ARBA00023136"/>
    </source>
</evidence>
<feature type="transmembrane region" description="Helical" evidence="7">
    <location>
        <begin position="215"/>
        <end position="237"/>
    </location>
</feature>
<feature type="transmembrane region" description="Helical" evidence="7">
    <location>
        <begin position="128"/>
        <end position="151"/>
    </location>
</feature>
<feature type="transmembrane region" description="Helical" evidence="7">
    <location>
        <begin position="278"/>
        <end position="296"/>
    </location>
</feature>
<evidence type="ECO:0000256" key="5">
    <source>
        <dbReference type="ARBA" id="ARBA00022989"/>
    </source>
</evidence>
<evidence type="ECO:0000313" key="9">
    <source>
        <dbReference type="EMBL" id="RNB71578.1"/>
    </source>
</evidence>
<feature type="transmembrane region" description="Helical" evidence="7">
    <location>
        <begin position="366"/>
        <end position="386"/>
    </location>
</feature>
<dbReference type="RefSeq" id="WP_122909819.1">
    <property type="nucleotide sequence ID" value="NZ_CBCSBE010000007.1"/>
</dbReference>